<keyword evidence="2" id="KW-1185">Reference proteome</keyword>
<sequence>MPLKAPAILSYTSAPRSYHVRTTQIPLIKQELSMDLCVAVARSLNTAGVENILWGTHLLSAYTVPTVILELSFVVPGNQLQEAVSALESKSLLLCRNSHCSLNLPRDCQAVSYDNPHAHFHLGAGMHTLNQECGIVKLYTMEDRLWELPVRGRGVSFTDGPTNSVIFANDSSLAVGTPTQGIGRFPNSASEVRIPTLHRFVEAMALLTLQCEPNSHSTASWISELAYVANLVDQNRLSHPAFKELCTWILKRGTSFSIMIRRVREALRSRIHEDVHWNEVQKIRDLRSKEGL</sequence>
<organism evidence="1 2">
    <name type="scientific">Scytalidium lignicola</name>
    <name type="common">Hyphomycete</name>
    <dbReference type="NCBI Taxonomy" id="5539"/>
    <lineage>
        <taxon>Eukaryota</taxon>
        <taxon>Fungi</taxon>
        <taxon>Dikarya</taxon>
        <taxon>Ascomycota</taxon>
        <taxon>Pezizomycotina</taxon>
        <taxon>Leotiomycetes</taxon>
        <taxon>Leotiomycetes incertae sedis</taxon>
        <taxon>Scytalidium</taxon>
    </lineage>
</organism>
<name>A0A3E2HAR7_SCYLI</name>
<dbReference type="Proteomes" id="UP000258309">
    <property type="component" value="Unassembled WGS sequence"/>
</dbReference>
<proteinExistence type="predicted"/>
<dbReference type="OMA" id="PDIMIAS"/>
<dbReference type="OrthoDB" id="4499271at2759"/>
<reference evidence="1 2" key="1">
    <citation type="submission" date="2018-05" db="EMBL/GenBank/DDBJ databases">
        <title>Draft genome sequence of Scytalidium lignicola DSM 105466, a ubiquitous saprotrophic fungus.</title>
        <authorList>
            <person name="Buettner E."/>
            <person name="Gebauer A.M."/>
            <person name="Hofrichter M."/>
            <person name="Liers C."/>
            <person name="Kellner H."/>
        </authorList>
    </citation>
    <scope>NUCLEOTIDE SEQUENCE [LARGE SCALE GENOMIC DNA]</scope>
    <source>
        <strain evidence="1 2">DSM 105466</strain>
    </source>
</reference>
<feature type="non-terminal residue" evidence="1">
    <location>
        <position position="1"/>
    </location>
</feature>
<protein>
    <submittedName>
        <fullName evidence="1">Uncharacterized protein</fullName>
    </submittedName>
</protein>
<evidence type="ECO:0000313" key="1">
    <source>
        <dbReference type="EMBL" id="RFU30488.1"/>
    </source>
</evidence>
<dbReference type="AlphaFoldDB" id="A0A3E2HAR7"/>
<evidence type="ECO:0000313" key="2">
    <source>
        <dbReference type="Proteomes" id="UP000258309"/>
    </source>
</evidence>
<accession>A0A3E2HAR7</accession>
<comment type="caution">
    <text evidence="1">The sequence shown here is derived from an EMBL/GenBank/DDBJ whole genome shotgun (WGS) entry which is preliminary data.</text>
</comment>
<feature type="non-terminal residue" evidence="1">
    <location>
        <position position="292"/>
    </location>
</feature>
<dbReference type="EMBL" id="NCSJ02000099">
    <property type="protein sequence ID" value="RFU30488.1"/>
    <property type="molecule type" value="Genomic_DNA"/>
</dbReference>
<gene>
    <name evidence="1" type="ORF">B7463_g5867</name>
</gene>